<protein>
    <submittedName>
        <fullName evidence="1">Uncharacterized protein</fullName>
    </submittedName>
</protein>
<name>A0A1H9HZ06_FLAFI</name>
<dbReference type="EMBL" id="FOFZ01000003">
    <property type="protein sequence ID" value="SEQ67626.1"/>
    <property type="molecule type" value="Genomic_DNA"/>
</dbReference>
<accession>A0A1H9HZ06</accession>
<dbReference type="RefSeq" id="WP_074722613.1">
    <property type="nucleotide sequence ID" value="NZ_CBCRVS010000012.1"/>
</dbReference>
<evidence type="ECO:0000313" key="2">
    <source>
        <dbReference type="Proteomes" id="UP000183658"/>
    </source>
</evidence>
<dbReference type="AlphaFoldDB" id="A0A1H9HZ06"/>
<reference evidence="2" key="1">
    <citation type="submission" date="2016-10" db="EMBL/GenBank/DDBJ databases">
        <authorList>
            <person name="Varghese N."/>
            <person name="Submissions S."/>
        </authorList>
    </citation>
    <scope>NUCLEOTIDE SEQUENCE [LARGE SCALE GENOMIC DNA]</scope>
    <source>
        <strain evidence="2">DSM 15719</strain>
    </source>
</reference>
<keyword evidence="2" id="KW-1185">Reference proteome</keyword>
<evidence type="ECO:0000313" key="1">
    <source>
        <dbReference type="EMBL" id="SEQ67626.1"/>
    </source>
</evidence>
<dbReference type="Proteomes" id="UP000183658">
    <property type="component" value="Unassembled WGS sequence"/>
</dbReference>
<organism evidence="1 2">
    <name type="scientific">Flavobacterium frigoris</name>
    <dbReference type="NCBI Taxonomy" id="229204"/>
    <lineage>
        <taxon>Bacteria</taxon>
        <taxon>Pseudomonadati</taxon>
        <taxon>Bacteroidota</taxon>
        <taxon>Flavobacteriia</taxon>
        <taxon>Flavobacteriales</taxon>
        <taxon>Flavobacteriaceae</taxon>
        <taxon>Flavobacterium</taxon>
    </lineage>
</organism>
<sequence length="196" mass="22013">MTLSAFTTQYNSKNTIILLEGKRNVVELDKEKLIQLGNLLATHLPLATFRSGNAAGADFYFTQGVLQLAPERLQVITPYDNHREKQNNAYETISLDQIDLVKESEVVYQSKNNKKTKSLIDKYVGGAKDRFAIKAAYIIRDTVKVTGTNSGIPPTTFAFFYDDLDNPKTGGTGHTMSICDINNVPYLTQNEWLNWL</sequence>
<dbReference type="OrthoDB" id="1347307at2"/>
<proteinExistence type="predicted"/>
<gene>
    <name evidence="1" type="ORF">SAMN05444355_103307</name>
</gene>